<evidence type="ECO:0000259" key="11">
    <source>
        <dbReference type="Pfam" id="PF00205"/>
    </source>
</evidence>
<evidence type="ECO:0000256" key="10">
    <source>
        <dbReference type="RuleBase" id="RU362132"/>
    </source>
</evidence>
<feature type="binding site" evidence="9">
    <location>
        <position position="472"/>
    </location>
    <ligand>
        <name>Mg(2+)</name>
        <dbReference type="ChEBI" id="CHEBI:18420"/>
    </ligand>
</feature>
<comment type="cofactor">
    <cofactor evidence="2">
        <name>thiamine diphosphate</name>
        <dbReference type="ChEBI" id="CHEBI:58937"/>
    </cofactor>
</comment>
<evidence type="ECO:0000256" key="6">
    <source>
        <dbReference type="ARBA" id="ARBA00022842"/>
    </source>
</evidence>
<keyword evidence="7 10" id="KW-0786">Thiamine pyrophosphate</keyword>
<comment type="similarity">
    <text evidence="3 10">Belongs to the TPP enzyme family.</text>
</comment>
<keyword evidence="4 9" id="KW-0479">Metal-binding</keyword>
<dbReference type="GO" id="GO:0004737">
    <property type="term" value="F:pyruvate decarboxylase activity"/>
    <property type="evidence" value="ECO:0007669"/>
    <property type="project" value="TreeGrafter"/>
</dbReference>
<dbReference type="SUPFAM" id="SSF52518">
    <property type="entry name" value="Thiamin diphosphate-binding fold (THDP-binding)"/>
    <property type="match status" value="2"/>
</dbReference>
<evidence type="ECO:0000256" key="4">
    <source>
        <dbReference type="ARBA" id="ARBA00022723"/>
    </source>
</evidence>
<dbReference type="PIRSF" id="PIRSF036565">
    <property type="entry name" value="Pyruvt_ip_decrb"/>
    <property type="match status" value="1"/>
</dbReference>
<keyword evidence="8" id="KW-0456">Lyase</keyword>
<evidence type="ECO:0000256" key="3">
    <source>
        <dbReference type="ARBA" id="ARBA00007812"/>
    </source>
</evidence>
<reference evidence="15" key="1">
    <citation type="submission" date="2017-06" db="EMBL/GenBank/DDBJ databases">
        <authorList>
            <person name="Varghese N."/>
            <person name="Submissions S."/>
        </authorList>
    </citation>
    <scope>NUCLEOTIDE SEQUENCE [LARGE SCALE GENOMIC DNA]</scope>
    <source>
        <strain evidence="15">DSM 22348</strain>
    </source>
</reference>
<dbReference type="GO" id="GO:0030976">
    <property type="term" value="F:thiamine pyrophosphate binding"/>
    <property type="evidence" value="ECO:0007669"/>
    <property type="project" value="InterPro"/>
</dbReference>
<dbReference type="AlphaFoldDB" id="A0A239K8J6"/>
<dbReference type="InterPro" id="IPR011766">
    <property type="entry name" value="TPP_enzyme_TPP-bd"/>
</dbReference>
<dbReference type="Pfam" id="PF00205">
    <property type="entry name" value="TPP_enzyme_M"/>
    <property type="match status" value="1"/>
</dbReference>
<dbReference type="STRING" id="1215104.GCA_000730585_02340"/>
<evidence type="ECO:0000256" key="5">
    <source>
        <dbReference type="ARBA" id="ARBA00022793"/>
    </source>
</evidence>
<feature type="domain" description="Thiamine pyrophosphate enzyme N-terminal TPP-binding" evidence="13">
    <location>
        <begin position="7"/>
        <end position="115"/>
    </location>
</feature>
<dbReference type="SUPFAM" id="SSF52467">
    <property type="entry name" value="DHS-like NAD/FAD-binding domain"/>
    <property type="match status" value="1"/>
</dbReference>
<evidence type="ECO:0000256" key="9">
    <source>
        <dbReference type="PIRSR" id="PIRSR036565-2"/>
    </source>
</evidence>
<dbReference type="Gene3D" id="3.40.50.1220">
    <property type="entry name" value="TPP-binding domain"/>
    <property type="match status" value="1"/>
</dbReference>
<evidence type="ECO:0000256" key="7">
    <source>
        <dbReference type="ARBA" id="ARBA00023052"/>
    </source>
</evidence>
<dbReference type="Proteomes" id="UP000198407">
    <property type="component" value="Unassembled WGS sequence"/>
</dbReference>
<evidence type="ECO:0000313" key="14">
    <source>
        <dbReference type="EMBL" id="SNT13474.1"/>
    </source>
</evidence>
<dbReference type="InterPro" id="IPR012110">
    <property type="entry name" value="PDC/IPDC-like"/>
</dbReference>
<dbReference type="RefSeq" id="WP_042125993.1">
    <property type="nucleotide sequence ID" value="NZ_FZOL01000025.1"/>
</dbReference>
<dbReference type="PANTHER" id="PTHR43452">
    <property type="entry name" value="PYRUVATE DECARBOXYLASE"/>
    <property type="match status" value="1"/>
</dbReference>
<dbReference type="GO" id="GO:0005829">
    <property type="term" value="C:cytosol"/>
    <property type="evidence" value="ECO:0007669"/>
    <property type="project" value="TreeGrafter"/>
</dbReference>
<evidence type="ECO:0000256" key="1">
    <source>
        <dbReference type="ARBA" id="ARBA00001920"/>
    </source>
</evidence>
<feature type="domain" description="Thiamine pyrophosphate enzyme TPP-binding" evidence="12">
    <location>
        <begin position="400"/>
        <end position="543"/>
    </location>
</feature>
<name>A0A239K8J6_9PSED</name>
<dbReference type="EMBL" id="FZOL01000025">
    <property type="protein sequence ID" value="SNT13474.1"/>
    <property type="molecule type" value="Genomic_DNA"/>
</dbReference>
<dbReference type="PANTHER" id="PTHR43452:SF30">
    <property type="entry name" value="PYRUVATE DECARBOXYLASE ISOZYME 1-RELATED"/>
    <property type="match status" value="1"/>
</dbReference>
<dbReference type="Pfam" id="PF02775">
    <property type="entry name" value="TPP_enzyme_C"/>
    <property type="match status" value="1"/>
</dbReference>
<evidence type="ECO:0000259" key="12">
    <source>
        <dbReference type="Pfam" id="PF02775"/>
    </source>
</evidence>
<accession>A0A239K8J6</accession>
<dbReference type="InterPro" id="IPR012001">
    <property type="entry name" value="Thiamin_PyroP_enz_TPP-bd_dom"/>
</dbReference>
<keyword evidence="6 9" id="KW-0460">Magnesium</keyword>
<feature type="domain" description="Thiamine pyrophosphate enzyme central" evidence="11">
    <location>
        <begin position="205"/>
        <end position="336"/>
    </location>
</feature>
<evidence type="ECO:0000259" key="13">
    <source>
        <dbReference type="Pfam" id="PF02776"/>
    </source>
</evidence>
<evidence type="ECO:0000256" key="8">
    <source>
        <dbReference type="ARBA" id="ARBA00023239"/>
    </source>
</evidence>
<dbReference type="Pfam" id="PF02776">
    <property type="entry name" value="TPP_enzyme_N"/>
    <property type="match status" value="1"/>
</dbReference>
<feature type="binding site" evidence="9">
    <location>
        <position position="445"/>
    </location>
    <ligand>
        <name>Mg(2+)</name>
        <dbReference type="ChEBI" id="CHEBI:18420"/>
    </ligand>
</feature>
<dbReference type="InterPro" id="IPR012000">
    <property type="entry name" value="Thiamin_PyroP_enz_cen_dom"/>
</dbReference>
<organism evidence="14 15">
    <name type="scientific">Pseudomonas japonica</name>
    <dbReference type="NCBI Taxonomy" id="256466"/>
    <lineage>
        <taxon>Bacteria</taxon>
        <taxon>Pseudomonadati</taxon>
        <taxon>Pseudomonadota</taxon>
        <taxon>Gammaproteobacteria</taxon>
        <taxon>Pseudomonadales</taxon>
        <taxon>Pseudomonadaceae</taxon>
        <taxon>Pseudomonas</taxon>
    </lineage>
</organism>
<dbReference type="InterPro" id="IPR029035">
    <property type="entry name" value="DHS-like_NAD/FAD-binding_dom"/>
</dbReference>
<comment type="cofactor">
    <cofactor evidence="1">
        <name>a metal cation</name>
        <dbReference type="ChEBI" id="CHEBI:25213"/>
    </cofactor>
</comment>
<sequence length="561" mass="60936">MSAQDFSVADYLLTRLKELGLGKIFQVPGDYVSNFMDALENFDGIDAVGEVYEMGAAYAADGYARVHGLGAVSLQYGVGTFSAVNAIAGSFVERAPVVVISASPSTANRELARKQHVLFHHSTGDFEADRKVLEQVTVACEIISDANQAPWQIDSALIAALTHRQPVYLEAWKDVWGMPCSRPQGQLAPAPTPSNAYNLDLLVKNSIQRLAEAKKPLVLLGVEVMRYGLQDAVQRLIDGCKLPFSTTLDAKTVLDESQAPFIGTYAGPASRLETSPQVLDADCILAIGVIFTDDYLDLLEQRFDQIIQVNCDLARTGAEYYPNVRLPDYVDALLKAFNLDARFPRTDLVLPKHPPLLAACGADTALSYANFFATFVEYAQEHRLWDSSTLILGESSSLYVASNIQGMPRNAFLSDAIWGSLGHETGCALGVALGSGKRPIVVAGDGGFMMVSQSLAALKRNKINAIVFVMSNQVYAIEQAFVDIDAFKPDGQFAPFDTLPSLDYLAVAQGYGAQGHQVRTVSELQQLLPQLLAVRDQPVLVEVKIPEKDLAVQIERLATTP</sequence>
<keyword evidence="14" id="KW-0670">Pyruvate</keyword>
<dbReference type="OrthoDB" id="9785953at2"/>
<dbReference type="InterPro" id="IPR047213">
    <property type="entry name" value="TPP_PYR_PDC_IPDC-like"/>
</dbReference>
<comment type="cofactor">
    <cofactor evidence="9">
        <name>Mg(2+)</name>
        <dbReference type="ChEBI" id="CHEBI:18420"/>
    </cofactor>
    <text evidence="9">Binds 1 Mg(2+) per subunit.</text>
</comment>
<dbReference type="InterPro" id="IPR029061">
    <property type="entry name" value="THDP-binding"/>
</dbReference>
<keyword evidence="15" id="KW-1185">Reference proteome</keyword>
<dbReference type="CDD" id="cd07038">
    <property type="entry name" value="TPP_PYR_PDC_IPDC_like"/>
    <property type="match status" value="1"/>
</dbReference>
<dbReference type="Gene3D" id="3.40.50.970">
    <property type="match status" value="2"/>
</dbReference>
<evidence type="ECO:0000313" key="15">
    <source>
        <dbReference type="Proteomes" id="UP000198407"/>
    </source>
</evidence>
<gene>
    <name evidence="14" type="ORF">SAMN05444352_12556</name>
</gene>
<keyword evidence="5" id="KW-0210">Decarboxylase</keyword>
<dbReference type="GO" id="GO:0000949">
    <property type="term" value="P:aromatic amino acid family catabolic process to alcohol via Ehrlich pathway"/>
    <property type="evidence" value="ECO:0007669"/>
    <property type="project" value="TreeGrafter"/>
</dbReference>
<protein>
    <submittedName>
        <fullName evidence="14">Indolepyruvate decarboxylase</fullName>
    </submittedName>
</protein>
<dbReference type="GO" id="GO:0000287">
    <property type="term" value="F:magnesium ion binding"/>
    <property type="evidence" value="ECO:0007669"/>
    <property type="project" value="InterPro"/>
</dbReference>
<proteinExistence type="inferred from homology"/>
<evidence type="ECO:0000256" key="2">
    <source>
        <dbReference type="ARBA" id="ARBA00001964"/>
    </source>
</evidence>